<organism evidence="2 3">
    <name type="scientific">Frischella perrara</name>
    <dbReference type="NCBI Taxonomy" id="1267021"/>
    <lineage>
        <taxon>Bacteria</taxon>
        <taxon>Pseudomonadati</taxon>
        <taxon>Pseudomonadota</taxon>
        <taxon>Gammaproteobacteria</taxon>
        <taxon>Orbales</taxon>
        <taxon>Orbaceae</taxon>
        <taxon>Frischella</taxon>
    </lineage>
</organism>
<accession>A0A318MSA7</accession>
<comment type="caution">
    <text evidence="2">The sequence shown here is derived from an EMBL/GenBank/DDBJ whole genome shotgun (WGS) entry which is preliminary data.</text>
</comment>
<proteinExistence type="predicted"/>
<name>A0A318MSA7_FRIPE</name>
<reference evidence="2 3" key="1">
    <citation type="submission" date="2018-05" db="EMBL/GenBank/DDBJ databases">
        <title>Reference genomes for bee gut microbiota database.</title>
        <authorList>
            <person name="Ellegaard K.M."/>
        </authorList>
    </citation>
    <scope>NUCLEOTIDE SEQUENCE [LARGE SCALE GENOMIC DNA]</scope>
    <source>
        <strain evidence="2 3">ESL0167</strain>
    </source>
</reference>
<feature type="transmembrane region" description="Helical" evidence="1">
    <location>
        <begin position="26"/>
        <end position="49"/>
    </location>
</feature>
<dbReference type="EMBL" id="QGLM01000013">
    <property type="protein sequence ID" value="PXY95411.1"/>
    <property type="molecule type" value="Genomic_DNA"/>
</dbReference>
<sequence>MKKNKILFKKYKSFDFDFLANTTGSIIIPFAIMLPTIFLCLGMGVNYAYTFKNKTALSEATNEAALALVALNNKNLTQENKERNKEVALNYINYYLTKDINSNIDDKSSININYNESEKEYYVYYTNDVEPLVKIENDNLTSSSITIANNIETYGNTRKTFLNTDTIDVAFVTDFSGSITCSYNDSNCNTYSSGQGDQRRLDYMRKAISELVESYSDKIGYKFALVPYDIGVPIENGKKNLAGGDSYSCSIPFKLKPPYNTVDYDFWADKYVQFSEWVSLKEAGIITDYLAFDYFAEHANSIFYYIDRNNYEYYRRVIGPSKGFNSDFDLVNNNLCIKRHSVPSTQHGEYKYGCGIERDDYALKQENLQKVEEQYPLLVQIYDFMYTDNREYDTHYSFANTMTIDVDGTIKALFSNEKKSITFTRPIIPTMAEHTPFSAMCLSPIYSNKVMVGNDNELTYFNLYKNTSENIASFKNSPRLVKLTDGAELLNYIKSSEWLPGGGTDTMSGFLTSVPVLSEGEGNHKVIILMSDGKDDSGADRVRDEFIRRKVCKTIKDGFMNQDYEDKGFIAKKAASAAIHFIKLDPSVANMNQFSEQDYLREFGAWYECVGRDKNYLHVATDYESILDISKHIIESETGNFISTNKGE</sequence>
<dbReference type="Gene3D" id="3.40.50.410">
    <property type="entry name" value="von Willebrand factor, type A domain"/>
    <property type="match status" value="1"/>
</dbReference>
<dbReference type="RefSeq" id="WP_110443619.1">
    <property type="nucleotide sequence ID" value="NZ_QGLM01000013.1"/>
</dbReference>
<dbReference type="SUPFAM" id="SSF53300">
    <property type="entry name" value="vWA-like"/>
    <property type="match status" value="1"/>
</dbReference>
<keyword evidence="1" id="KW-0472">Membrane</keyword>
<evidence type="ECO:0000313" key="2">
    <source>
        <dbReference type="EMBL" id="PXY95411.1"/>
    </source>
</evidence>
<keyword evidence="1" id="KW-0812">Transmembrane</keyword>
<gene>
    <name evidence="2" type="ORF">DKK76_06425</name>
</gene>
<keyword evidence="1" id="KW-1133">Transmembrane helix</keyword>
<dbReference type="Proteomes" id="UP000247838">
    <property type="component" value="Unassembled WGS sequence"/>
</dbReference>
<dbReference type="AlphaFoldDB" id="A0A318MSA7"/>
<evidence type="ECO:0000313" key="3">
    <source>
        <dbReference type="Proteomes" id="UP000247838"/>
    </source>
</evidence>
<evidence type="ECO:0008006" key="4">
    <source>
        <dbReference type="Google" id="ProtNLM"/>
    </source>
</evidence>
<evidence type="ECO:0000256" key="1">
    <source>
        <dbReference type="SAM" id="Phobius"/>
    </source>
</evidence>
<dbReference type="InterPro" id="IPR036465">
    <property type="entry name" value="vWFA_dom_sf"/>
</dbReference>
<protein>
    <recommendedName>
        <fullName evidence="4">Flp pilus assembly protein TadG</fullName>
    </recommendedName>
</protein>